<dbReference type="Proteomes" id="UP000761423">
    <property type="component" value="Unassembled WGS sequence"/>
</dbReference>
<proteinExistence type="predicted"/>
<feature type="domain" description="Gliding motility protein GldL-like N-terminal" evidence="2">
    <location>
        <begin position="63"/>
        <end position="120"/>
    </location>
</feature>
<dbReference type="RefSeq" id="WP_166237224.1">
    <property type="nucleotide sequence ID" value="NZ_JAAJBV010000008.1"/>
</dbReference>
<sequence>MKTEKVLSILFIISLIFKLLSWPGSSALMVLSLTLLALCYFPFGFYFFSDKNFKNQNIGVSIIFGWFLSIAIIGIEFKLMHWPGANAMLIIGSLTAGILTIIAYKMYEKASEELKNYYKKLLLRASILGIFSLISLLIS</sequence>
<evidence type="ECO:0000313" key="3">
    <source>
        <dbReference type="EMBL" id="NHM05202.1"/>
    </source>
</evidence>
<feature type="transmembrane region" description="Helical" evidence="1">
    <location>
        <begin position="31"/>
        <end position="48"/>
    </location>
</feature>
<dbReference type="Pfam" id="PF22827">
    <property type="entry name" value="GldL_N"/>
    <property type="match status" value="1"/>
</dbReference>
<evidence type="ECO:0000313" key="4">
    <source>
        <dbReference type="Proteomes" id="UP000761423"/>
    </source>
</evidence>
<keyword evidence="1" id="KW-0812">Transmembrane</keyword>
<reference evidence="3 4" key="1">
    <citation type="submission" date="2020-02" db="EMBL/GenBank/DDBJ databases">
        <authorList>
            <person name="Chen W.-M."/>
        </authorList>
    </citation>
    <scope>NUCLEOTIDE SEQUENCE [LARGE SCALE GENOMIC DNA]</scope>
    <source>
        <strain evidence="3 4">TWA-26</strain>
    </source>
</reference>
<keyword evidence="4" id="KW-1185">Reference proteome</keyword>
<protein>
    <recommendedName>
        <fullName evidence="2">Gliding motility protein GldL-like N-terminal domain-containing protein</fullName>
    </recommendedName>
</protein>
<organism evidence="3 4">
    <name type="scientific">Flavobacterium celericrescens</name>
    <dbReference type="NCBI Taxonomy" id="2709780"/>
    <lineage>
        <taxon>Bacteria</taxon>
        <taxon>Pseudomonadati</taxon>
        <taxon>Bacteroidota</taxon>
        <taxon>Flavobacteriia</taxon>
        <taxon>Flavobacteriales</taxon>
        <taxon>Flavobacteriaceae</taxon>
        <taxon>Flavobacterium</taxon>
    </lineage>
</organism>
<comment type="caution">
    <text evidence="3">The sequence shown here is derived from an EMBL/GenBank/DDBJ whole genome shotgun (WGS) entry which is preliminary data.</text>
</comment>
<name>A0ABX0IHV0_9FLAO</name>
<feature type="transmembrane region" description="Helical" evidence="1">
    <location>
        <begin position="121"/>
        <end position="138"/>
    </location>
</feature>
<evidence type="ECO:0000259" key="2">
    <source>
        <dbReference type="Pfam" id="PF22827"/>
    </source>
</evidence>
<dbReference type="InterPro" id="IPR055087">
    <property type="entry name" value="GldL-like_N"/>
</dbReference>
<keyword evidence="1" id="KW-1133">Transmembrane helix</keyword>
<feature type="transmembrane region" description="Helical" evidence="1">
    <location>
        <begin position="60"/>
        <end position="81"/>
    </location>
</feature>
<keyword evidence="1" id="KW-0472">Membrane</keyword>
<gene>
    <name evidence="3" type="ORF">G4L40_10845</name>
</gene>
<evidence type="ECO:0000256" key="1">
    <source>
        <dbReference type="SAM" id="Phobius"/>
    </source>
</evidence>
<dbReference type="EMBL" id="JAAJBV010000008">
    <property type="protein sequence ID" value="NHM05202.1"/>
    <property type="molecule type" value="Genomic_DNA"/>
</dbReference>
<feature type="transmembrane region" description="Helical" evidence="1">
    <location>
        <begin position="87"/>
        <end position="107"/>
    </location>
</feature>
<accession>A0ABX0IHV0</accession>